<dbReference type="OMA" id="QYMANIM"/>
<reference evidence="3 4" key="1">
    <citation type="journal article" date="2012" name="BMC Genomics">
        <title>Sequencing the genome of Marssonina brunnea reveals fungus-poplar co-evolution.</title>
        <authorList>
            <person name="Zhu S."/>
            <person name="Cao Y.-Z."/>
            <person name="Jiang C."/>
            <person name="Tan B.-Y."/>
            <person name="Wang Z."/>
            <person name="Feng S."/>
            <person name="Zhang L."/>
            <person name="Su X.-H."/>
            <person name="Brejova B."/>
            <person name="Vinar T."/>
            <person name="Xu M."/>
            <person name="Wang M.-X."/>
            <person name="Zhang S.-G."/>
            <person name="Huang M.-R."/>
            <person name="Wu R."/>
            <person name="Zhou Y."/>
        </authorList>
    </citation>
    <scope>NUCLEOTIDE SEQUENCE [LARGE SCALE GENOMIC DNA]</scope>
    <source>
        <strain evidence="3 4">MB_m1</strain>
    </source>
</reference>
<dbReference type="SMART" id="SM01163">
    <property type="entry name" value="DUF1785"/>
    <property type="match status" value="1"/>
</dbReference>
<dbReference type="Pfam" id="PF02171">
    <property type="entry name" value="Piwi"/>
    <property type="match status" value="1"/>
</dbReference>
<dbReference type="STRING" id="1072389.K1XRZ5"/>
<dbReference type="HOGENOM" id="CLU_004544_4_1_1"/>
<dbReference type="SMART" id="SM00950">
    <property type="entry name" value="Piwi"/>
    <property type="match status" value="1"/>
</dbReference>
<dbReference type="PROSITE" id="PS50822">
    <property type="entry name" value="PIWI"/>
    <property type="match status" value="1"/>
</dbReference>
<feature type="region of interest" description="Disordered" evidence="1">
    <location>
        <begin position="169"/>
        <end position="188"/>
    </location>
</feature>
<gene>
    <name evidence="3" type="ORF">MBM_06580</name>
</gene>
<evidence type="ECO:0000313" key="3">
    <source>
        <dbReference type="EMBL" id="EKD15364.1"/>
    </source>
</evidence>
<feature type="compositionally biased region" description="Low complexity" evidence="1">
    <location>
        <begin position="1074"/>
        <end position="1090"/>
    </location>
</feature>
<dbReference type="SUPFAM" id="SSF53098">
    <property type="entry name" value="Ribonuclease H-like"/>
    <property type="match status" value="1"/>
</dbReference>
<feature type="region of interest" description="Disordered" evidence="1">
    <location>
        <begin position="106"/>
        <end position="162"/>
    </location>
</feature>
<dbReference type="InParanoid" id="K1XRZ5"/>
<name>K1XRZ5_MARBU</name>
<dbReference type="PANTHER" id="PTHR22891">
    <property type="entry name" value="EUKARYOTIC TRANSLATION INITIATION FACTOR 2C"/>
    <property type="match status" value="1"/>
</dbReference>
<dbReference type="InterPro" id="IPR036397">
    <property type="entry name" value="RNaseH_sf"/>
</dbReference>
<dbReference type="Gene3D" id="3.30.420.10">
    <property type="entry name" value="Ribonuclease H-like superfamily/Ribonuclease H"/>
    <property type="match status" value="1"/>
</dbReference>
<evidence type="ECO:0000256" key="1">
    <source>
        <dbReference type="SAM" id="MobiDB-lite"/>
    </source>
</evidence>
<dbReference type="OrthoDB" id="10252740at2759"/>
<evidence type="ECO:0000259" key="2">
    <source>
        <dbReference type="PROSITE" id="PS50822"/>
    </source>
</evidence>
<dbReference type="RefSeq" id="XP_007294469.1">
    <property type="nucleotide sequence ID" value="XM_007294407.1"/>
</dbReference>
<dbReference type="KEGG" id="mbe:MBM_06580"/>
<organism evidence="3 4">
    <name type="scientific">Marssonina brunnea f. sp. multigermtubi (strain MB_m1)</name>
    <name type="common">Marssonina leaf spot fungus</name>
    <dbReference type="NCBI Taxonomy" id="1072389"/>
    <lineage>
        <taxon>Eukaryota</taxon>
        <taxon>Fungi</taxon>
        <taxon>Dikarya</taxon>
        <taxon>Ascomycota</taxon>
        <taxon>Pezizomycotina</taxon>
        <taxon>Leotiomycetes</taxon>
        <taxon>Helotiales</taxon>
        <taxon>Drepanopezizaceae</taxon>
        <taxon>Drepanopeziza</taxon>
    </lineage>
</organism>
<dbReference type="EMBL" id="JH921442">
    <property type="protein sequence ID" value="EKD15364.1"/>
    <property type="molecule type" value="Genomic_DNA"/>
</dbReference>
<dbReference type="InterPro" id="IPR032474">
    <property type="entry name" value="Argonaute_N"/>
</dbReference>
<keyword evidence="4" id="KW-1185">Reference proteome</keyword>
<feature type="compositionally biased region" description="Low complexity" evidence="1">
    <location>
        <begin position="137"/>
        <end position="147"/>
    </location>
</feature>
<sequence>MAPKGCAKCGVPADHKASQCKRADYHPYDEQTCDQCFQEGHEYEQCTDHINPPCRACGHGDHQSNPHKSCPLTKNVPYAELPDAKINQFTPSYRAKALAAIEASKNLQSPNAKSPPNSPPTGSLSRNLSLRPKSHSKSISSPSKGTPRQTAPAKQVEEDDPKLAQLKSWASAEKSMPSKRSTAKSSEEKSADILANFFEIKLETPRLQQYSITVEEETLSGDDYGDEDGVGPDFKRKRRVKKETKRFLIQNYLSKNKPAHGNWATDWDSTIISVGSLYPPEKLGVLIEPPAAPPNPHKSNKPPRVPPPRLLTSVSLVGQVDIAGLKNHVGGNGKESMENPGEVLKALNIISWKDITKPDTTNLVGRAGNKFYPASQEAEGRKSEERREIYFLRHGFFSSMRPGQDSVLLNVNTVTTAFLSPRNLQNWMELAWSGSFPGPGSFKAKLKDVRVKLLLHGANSRLWVIQNLTPNRVSQTSFKEKDGTIIKLATYLQRQYPKTYHASTADQNSFVINVGGVNNEILYPANQLTIVDWQVAKESVEEASGISMVTAATKKPQQNMELILAEGLKVLGLKPLQSFYKSFGMVPSPKMINMNVPLLPSPRIKMADQKGDRFKHPETIKGEWRITGQKFYYKAVQCQRLCVMSFIKKKEALPGVSALNADLSSYGITGNEPAIVWSIQSMADLNGPRNTGTDYRSRCEFIFRSAANEFGTPRATIILVVLEEKDIKFYQEVKRWGDCVVGIPTVCVTAFKLGKVKADPKLRANICLKMNFKLKGVSHKIEPTGQRTFKPKGMTGANLRTMIMGADVTHPGKGLENCPSMAGVVATNDDESSCYLASARLQKGRQEYIQDLQGMVEERVMAWVEKAREDKSLRDTAQVLPSEILFYRDGVSESQYGMVLHEEKPQIFQGCKNALARLMKGQWPDVPASAKKWVPKLTLIVVTKRHHARFYPEKKVSAGSEEDVNVACGMVVDNKVVTPNQWSFYLQSHTSELGTARTAYYVVLYDDAGQEPMALQKITNNICYTSARATRAVSVCTPARYADILCDRLRCYMKPVLDMSHVIAAPTAQTAQTAAPSSSSSMNITPATSSPETLENTPSYVRHARIDPKVWKRDATDGRINPWPKSLDNCMFYL</sequence>
<dbReference type="eggNOG" id="KOG1041">
    <property type="taxonomic scope" value="Eukaryota"/>
</dbReference>
<dbReference type="SUPFAM" id="SSF101690">
    <property type="entry name" value="PAZ domain"/>
    <property type="match status" value="1"/>
</dbReference>
<dbReference type="AlphaFoldDB" id="K1XRZ5"/>
<accession>K1XRZ5</accession>
<dbReference type="InterPro" id="IPR003165">
    <property type="entry name" value="Piwi"/>
</dbReference>
<dbReference type="Pfam" id="PF16486">
    <property type="entry name" value="ArgoN"/>
    <property type="match status" value="1"/>
</dbReference>
<dbReference type="Gene3D" id="2.170.260.10">
    <property type="entry name" value="paz domain"/>
    <property type="match status" value="1"/>
</dbReference>
<dbReference type="InterPro" id="IPR012337">
    <property type="entry name" value="RNaseH-like_sf"/>
</dbReference>
<protein>
    <submittedName>
        <fullName evidence="3">QDE2 protein</fullName>
    </submittedName>
</protein>
<dbReference type="GO" id="GO:0003676">
    <property type="term" value="F:nucleic acid binding"/>
    <property type="evidence" value="ECO:0007669"/>
    <property type="project" value="InterPro"/>
</dbReference>
<proteinExistence type="predicted"/>
<dbReference type="InterPro" id="IPR036085">
    <property type="entry name" value="PAZ_dom_sf"/>
</dbReference>
<dbReference type="Pfam" id="PF08699">
    <property type="entry name" value="ArgoL1"/>
    <property type="match status" value="1"/>
</dbReference>
<dbReference type="InterPro" id="IPR014811">
    <property type="entry name" value="ArgoL1"/>
</dbReference>
<dbReference type="Proteomes" id="UP000006753">
    <property type="component" value="Unassembled WGS sequence"/>
</dbReference>
<feature type="region of interest" description="Disordered" evidence="1">
    <location>
        <begin position="1074"/>
        <end position="1095"/>
    </location>
</feature>
<dbReference type="Gene3D" id="3.40.50.2300">
    <property type="match status" value="1"/>
</dbReference>
<dbReference type="GeneID" id="18762515"/>
<feature type="domain" description="Piwi" evidence="2">
    <location>
        <begin position="717"/>
        <end position="1054"/>
    </location>
</feature>
<evidence type="ECO:0000313" key="4">
    <source>
        <dbReference type="Proteomes" id="UP000006753"/>
    </source>
</evidence>